<dbReference type="HOGENOM" id="CLU_002678_0_7_1"/>
<keyword evidence="5 11" id="KW-0863">Zinc-finger</keyword>
<feature type="region of interest" description="Disordered" evidence="12">
    <location>
        <begin position="53"/>
        <end position="72"/>
    </location>
</feature>
<dbReference type="EMBL" id="AGCU01033907">
    <property type="status" value="NOT_ANNOTATED_CDS"/>
    <property type="molecule type" value="Genomic_DNA"/>
</dbReference>
<dbReference type="FunFam" id="3.30.160.60:FF:000579">
    <property type="entry name" value="Zinc finger protein 354B"/>
    <property type="match status" value="1"/>
</dbReference>
<evidence type="ECO:0000256" key="5">
    <source>
        <dbReference type="ARBA" id="ARBA00022771"/>
    </source>
</evidence>
<dbReference type="GO" id="GO:0003677">
    <property type="term" value="F:DNA binding"/>
    <property type="evidence" value="ECO:0007669"/>
    <property type="project" value="UniProtKB-KW"/>
</dbReference>
<reference evidence="15" key="3">
    <citation type="submission" date="2025-08" db="UniProtKB">
        <authorList>
            <consortium name="Ensembl"/>
        </authorList>
    </citation>
    <scope>IDENTIFICATION</scope>
</reference>
<dbReference type="SMART" id="SM00349">
    <property type="entry name" value="KRAB"/>
    <property type="match status" value="1"/>
</dbReference>
<dbReference type="PROSITE" id="PS00028">
    <property type="entry name" value="ZINC_FINGER_C2H2_1"/>
    <property type="match status" value="3"/>
</dbReference>
<feature type="domain" description="C2H2-type" evidence="13">
    <location>
        <begin position="333"/>
        <end position="360"/>
    </location>
</feature>
<dbReference type="PANTHER" id="PTHR23234">
    <property type="entry name" value="ZNF44 PROTEIN"/>
    <property type="match status" value="1"/>
</dbReference>
<keyword evidence="3" id="KW-0479">Metal-binding</keyword>
<evidence type="ECO:0000313" key="15">
    <source>
        <dbReference type="Ensembl" id="ENSPSIP00000004796.1"/>
    </source>
</evidence>
<comment type="subcellular location">
    <subcellularLocation>
        <location evidence="1">Nucleus</location>
    </subcellularLocation>
</comment>
<dbReference type="Proteomes" id="UP000007267">
    <property type="component" value="Unassembled WGS sequence"/>
</dbReference>
<proteinExistence type="inferred from homology"/>
<dbReference type="GO" id="GO:0008270">
    <property type="term" value="F:zinc ion binding"/>
    <property type="evidence" value="ECO:0007669"/>
    <property type="project" value="UniProtKB-KW"/>
</dbReference>
<organism evidence="15 16">
    <name type="scientific">Pelodiscus sinensis</name>
    <name type="common">Chinese softshell turtle</name>
    <name type="synonym">Trionyx sinensis</name>
    <dbReference type="NCBI Taxonomy" id="13735"/>
    <lineage>
        <taxon>Eukaryota</taxon>
        <taxon>Metazoa</taxon>
        <taxon>Chordata</taxon>
        <taxon>Craniata</taxon>
        <taxon>Vertebrata</taxon>
        <taxon>Euteleostomi</taxon>
        <taxon>Archelosauria</taxon>
        <taxon>Testudinata</taxon>
        <taxon>Testudines</taxon>
        <taxon>Cryptodira</taxon>
        <taxon>Trionychia</taxon>
        <taxon>Trionychidae</taxon>
        <taxon>Pelodiscus</taxon>
    </lineage>
</organism>
<keyword evidence="7" id="KW-0805">Transcription regulation</keyword>
<accession>K7F9T6</accession>
<evidence type="ECO:0000256" key="2">
    <source>
        <dbReference type="ARBA" id="ARBA00006991"/>
    </source>
</evidence>
<evidence type="ECO:0000256" key="3">
    <source>
        <dbReference type="ARBA" id="ARBA00022723"/>
    </source>
</evidence>
<reference evidence="16" key="1">
    <citation type="submission" date="2011-10" db="EMBL/GenBank/DDBJ databases">
        <authorList>
            <consortium name="Soft-shell Turtle Genome Consortium"/>
        </authorList>
    </citation>
    <scope>NUCLEOTIDE SEQUENCE [LARGE SCALE GENOMIC DNA]</scope>
    <source>
        <strain evidence="16">Daiwa-1</strain>
    </source>
</reference>
<dbReference type="FunFam" id="3.30.160.60:FF:001498">
    <property type="entry name" value="Zinc finger protein 404"/>
    <property type="match status" value="1"/>
</dbReference>
<dbReference type="Gene3D" id="3.30.160.60">
    <property type="entry name" value="Classic Zinc Finger"/>
    <property type="match status" value="6"/>
</dbReference>
<dbReference type="InterPro" id="IPR036051">
    <property type="entry name" value="KRAB_dom_sf"/>
</dbReference>
<dbReference type="PROSITE" id="PS50157">
    <property type="entry name" value="ZINC_FINGER_C2H2_2"/>
    <property type="match status" value="5"/>
</dbReference>
<dbReference type="InterPro" id="IPR013087">
    <property type="entry name" value="Znf_C2H2_type"/>
</dbReference>
<evidence type="ECO:0000256" key="11">
    <source>
        <dbReference type="PROSITE-ProRule" id="PRU00042"/>
    </source>
</evidence>
<feature type="domain" description="C2H2-type" evidence="13">
    <location>
        <begin position="249"/>
        <end position="276"/>
    </location>
</feature>
<evidence type="ECO:0000313" key="16">
    <source>
        <dbReference type="Proteomes" id="UP000007267"/>
    </source>
</evidence>
<dbReference type="SUPFAM" id="SSF57667">
    <property type="entry name" value="beta-beta-alpha zinc fingers"/>
    <property type="match status" value="4"/>
</dbReference>
<feature type="domain" description="C2H2-type" evidence="13">
    <location>
        <begin position="221"/>
        <end position="248"/>
    </location>
</feature>
<protein>
    <submittedName>
        <fullName evidence="15">Uncharacterized protein</fullName>
    </submittedName>
</protein>
<evidence type="ECO:0000256" key="1">
    <source>
        <dbReference type="ARBA" id="ARBA00004123"/>
    </source>
</evidence>
<dbReference type="Pfam" id="PF00096">
    <property type="entry name" value="zf-C2H2"/>
    <property type="match status" value="2"/>
</dbReference>
<feature type="domain" description="KRAB" evidence="14">
    <location>
        <begin position="17"/>
        <end position="91"/>
    </location>
</feature>
<feature type="domain" description="C2H2-type" evidence="13">
    <location>
        <begin position="277"/>
        <end position="304"/>
    </location>
</feature>
<dbReference type="FunFam" id="3.30.160.60:FF:000100">
    <property type="entry name" value="Zinc finger 45-like"/>
    <property type="match status" value="1"/>
</dbReference>
<dbReference type="AlphaFoldDB" id="K7F9T6"/>
<dbReference type="InterPro" id="IPR001909">
    <property type="entry name" value="KRAB"/>
</dbReference>
<evidence type="ECO:0000256" key="12">
    <source>
        <dbReference type="SAM" id="MobiDB-lite"/>
    </source>
</evidence>
<name>K7F9T6_PELSI</name>
<dbReference type="GO" id="GO:0006355">
    <property type="term" value="P:regulation of DNA-templated transcription"/>
    <property type="evidence" value="ECO:0007669"/>
    <property type="project" value="InterPro"/>
</dbReference>
<dbReference type="InterPro" id="IPR036236">
    <property type="entry name" value="Znf_C2H2_sf"/>
</dbReference>
<comment type="similarity">
    <text evidence="2">Belongs to the krueppel C2H2-type zinc-finger protein family.</text>
</comment>
<evidence type="ECO:0000259" key="14">
    <source>
        <dbReference type="PROSITE" id="PS50805"/>
    </source>
</evidence>
<dbReference type="PROSITE" id="PS50805">
    <property type="entry name" value="KRAB"/>
    <property type="match status" value="1"/>
</dbReference>
<keyword evidence="10" id="KW-0539">Nucleus</keyword>
<evidence type="ECO:0000256" key="10">
    <source>
        <dbReference type="ARBA" id="ARBA00023242"/>
    </source>
</evidence>
<evidence type="ECO:0000256" key="7">
    <source>
        <dbReference type="ARBA" id="ARBA00023015"/>
    </source>
</evidence>
<dbReference type="FunFam" id="3.30.160.60:FF:000862">
    <property type="entry name" value="zinc finger protein 697"/>
    <property type="match status" value="1"/>
</dbReference>
<evidence type="ECO:0000256" key="8">
    <source>
        <dbReference type="ARBA" id="ARBA00023125"/>
    </source>
</evidence>
<dbReference type="GeneTree" id="ENSGT00940000154411"/>
<dbReference type="SMART" id="SM00355">
    <property type="entry name" value="ZnF_C2H2"/>
    <property type="match status" value="5"/>
</dbReference>
<evidence type="ECO:0000256" key="9">
    <source>
        <dbReference type="ARBA" id="ARBA00023163"/>
    </source>
</evidence>
<keyword evidence="4" id="KW-0677">Repeat</keyword>
<sequence>VGQQVLSVGLLPFQGLVTFEEVAVHFTEEEWVLLDPAQRALYRDVMQENYENVSSLGMEPSTDDENDRDTFEDQKHEAKLLTNFQEMVSFSLQNAEHYSIISQLGDPSLRIFESRLNTKAPASIQRVVAQKIFVFTFRLDKYLSWGHRFSITTRIVVNGKVGWGFFPHSDDGTQKSHKKTTAQQIILMGEKNSSCTVCGNKFSKYSHLIRHQRINTEERNYECCECRKTFTGWSTLMCHQRIHTEEKPCACCECRKTFTNRSTFTSHKRIHTGEKPYLCCQCGENFARSSHFIQHQRIHTGKKPYEFSDYGKAFAQSSSLIQHQRVSPLCELYLCCHCGKKFAWSSHFIQHQRILLGRNPMNAVSFGK</sequence>
<dbReference type="eggNOG" id="KOG1721">
    <property type="taxonomic scope" value="Eukaryota"/>
</dbReference>
<dbReference type="Ensembl" id="ENSPSIT00000004823.1">
    <property type="protein sequence ID" value="ENSPSIP00000004796.1"/>
    <property type="gene ID" value="ENSPSIG00000004476.1"/>
</dbReference>
<keyword evidence="9" id="KW-0804">Transcription</keyword>
<dbReference type="SUPFAM" id="SSF109640">
    <property type="entry name" value="KRAB domain (Kruppel-associated box)"/>
    <property type="match status" value="1"/>
</dbReference>
<evidence type="ECO:0000259" key="13">
    <source>
        <dbReference type="PROSITE" id="PS50157"/>
    </source>
</evidence>
<keyword evidence="6" id="KW-0862">Zinc</keyword>
<reference evidence="15" key="4">
    <citation type="submission" date="2025-09" db="UniProtKB">
        <authorList>
            <consortium name="Ensembl"/>
        </authorList>
    </citation>
    <scope>IDENTIFICATION</scope>
</reference>
<dbReference type="Gene3D" id="6.10.140.140">
    <property type="match status" value="1"/>
</dbReference>
<evidence type="ECO:0000256" key="4">
    <source>
        <dbReference type="ARBA" id="ARBA00022737"/>
    </source>
</evidence>
<dbReference type="PANTHER" id="PTHR23234:SF10">
    <property type="entry name" value="RIKEN CDNA 6720489N17 GENE-RELATED"/>
    <property type="match status" value="1"/>
</dbReference>
<reference evidence="16" key="2">
    <citation type="journal article" date="2013" name="Nat. Genet.">
        <title>The draft genomes of soft-shell turtle and green sea turtle yield insights into the development and evolution of the turtle-specific body plan.</title>
        <authorList>
            <person name="Wang Z."/>
            <person name="Pascual-Anaya J."/>
            <person name="Zadissa A."/>
            <person name="Li W."/>
            <person name="Niimura Y."/>
            <person name="Huang Z."/>
            <person name="Li C."/>
            <person name="White S."/>
            <person name="Xiong Z."/>
            <person name="Fang D."/>
            <person name="Wang B."/>
            <person name="Ming Y."/>
            <person name="Chen Y."/>
            <person name="Zheng Y."/>
            <person name="Kuraku S."/>
            <person name="Pignatelli M."/>
            <person name="Herrero J."/>
            <person name="Beal K."/>
            <person name="Nozawa M."/>
            <person name="Li Q."/>
            <person name="Wang J."/>
            <person name="Zhang H."/>
            <person name="Yu L."/>
            <person name="Shigenobu S."/>
            <person name="Wang J."/>
            <person name="Liu J."/>
            <person name="Flicek P."/>
            <person name="Searle S."/>
            <person name="Wang J."/>
            <person name="Kuratani S."/>
            <person name="Yin Y."/>
            <person name="Aken B."/>
            <person name="Zhang G."/>
            <person name="Irie N."/>
        </authorList>
    </citation>
    <scope>NUCLEOTIDE SEQUENCE [LARGE SCALE GENOMIC DNA]</scope>
    <source>
        <strain evidence="16">Daiwa-1</strain>
    </source>
</reference>
<dbReference type="InterPro" id="IPR050758">
    <property type="entry name" value="Znf_C2H2-type"/>
</dbReference>
<keyword evidence="8" id="KW-0238">DNA-binding</keyword>
<dbReference type="OMA" id="LMHVRTH"/>
<evidence type="ECO:0000256" key="6">
    <source>
        <dbReference type="ARBA" id="ARBA00022833"/>
    </source>
</evidence>
<keyword evidence="16" id="KW-1185">Reference proteome</keyword>
<feature type="domain" description="C2H2-type" evidence="13">
    <location>
        <begin position="193"/>
        <end position="220"/>
    </location>
</feature>
<dbReference type="Pfam" id="PF01352">
    <property type="entry name" value="KRAB"/>
    <property type="match status" value="1"/>
</dbReference>
<dbReference type="CDD" id="cd07765">
    <property type="entry name" value="KRAB_A-box"/>
    <property type="match status" value="1"/>
</dbReference>
<dbReference type="FunFam" id="3.30.160.60:FF:000052">
    <property type="entry name" value="zinc finger protein 546 isoform X1"/>
    <property type="match status" value="1"/>
</dbReference>
<dbReference type="GO" id="GO:0005634">
    <property type="term" value="C:nucleus"/>
    <property type="evidence" value="ECO:0007669"/>
    <property type="project" value="UniProtKB-SubCell"/>
</dbReference>